<dbReference type="GO" id="GO:0140664">
    <property type="term" value="F:ATP-dependent DNA damage sensor activity"/>
    <property type="evidence" value="ECO:0007669"/>
    <property type="project" value="InterPro"/>
</dbReference>
<dbReference type="PANTHER" id="PTHR10073">
    <property type="entry name" value="DNA MISMATCH REPAIR PROTEIN MLH, PMS, MUTL"/>
    <property type="match status" value="1"/>
</dbReference>
<dbReference type="RefSeq" id="WP_213166906.1">
    <property type="nucleotide sequence ID" value="NZ_CP058559.1"/>
</dbReference>
<evidence type="ECO:0000259" key="6">
    <source>
        <dbReference type="SMART" id="SM01340"/>
    </source>
</evidence>
<dbReference type="SUPFAM" id="SSF118116">
    <property type="entry name" value="DNA mismatch repair protein MutL"/>
    <property type="match status" value="1"/>
</dbReference>
<dbReference type="PROSITE" id="PS00058">
    <property type="entry name" value="DNA_MISMATCH_REPAIR_1"/>
    <property type="match status" value="1"/>
</dbReference>
<evidence type="ECO:0000313" key="7">
    <source>
        <dbReference type="EMBL" id="QNO16513.1"/>
    </source>
</evidence>
<accession>A0A7G9WCV1</accession>
<dbReference type="GO" id="GO:0006298">
    <property type="term" value="P:mismatch repair"/>
    <property type="evidence" value="ECO:0007669"/>
    <property type="project" value="UniProtKB-UniRule"/>
</dbReference>
<dbReference type="InterPro" id="IPR037198">
    <property type="entry name" value="MutL_C_sf"/>
</dbReference>
<dbReference type="InterPro" id="IPR014721">
    <property type="entry name" value="Ribsml_uS5_D2-typ_fold_subgr"/>
</dbReference>
<dbReference type="InterPro" id="IPR002099">
    <property type="entry name" value="MutL/Mlh/PMS"/>
</dbReference>
<protein>
    <recommendedName>
        <fullName evidence="4">DNA mismatch repair protein MutL</fullName>
    </recommendedName>
</protein>
<organism evidence="7 8">
    <name type="scientific">Alkalicella caledoniensis</name>
    <dbReference type="NCBI Taxonomy" id="2731377"/>
    <lineage>
        <taxon>Bacteria</taxon>
        <taxon>Bacillati</taxon>
        <taxon>Bacillota</taxon>
        <taxon>Clostridia</taxon>
        <taxon>Eubacteriales</taxon>
        <taxon>Proteinivoracaceae</taxon>
        <taxon>Alkalicella</taxon>
    </lineage>
</organism>
<dbReference type="PANTHER" id="PTHR10073:SF12">
    <property type="entry name" value="DNA MISMATCH REPAIR PROTEIN MLH1"/>
    <property type="match status" value="1"/>
</dbReference>
<dbReference type="NCBIfam" id="TIGR00585">
    <property type="entry name" value="mutl"/>
    <property type="match status" value="1"/>
</dbReference>
<dbReference type="Pfam" id="PF01119">
    <property type="entry name" value="DNA_mis_repair"/>
    <property type="match status" value="1"/>
</dbReference>
<gene>
    <name evidence="4 7" type="primary">mutL</name>
    <name evidence="7" type="ORF">HYG86_17910</name>
</gene>
<dbReference type="GO" id="GO:0004519">
    <property type="term" value="F:endonuclease activity"/>
    <property type="evidence" value="ECO:0007669"/>
    <property type="project" value="UniProtKB-KW"/>
</dbReference>
<dbReference type="KEGG" id="acae:HYG86_17910"/>
<name>A0A7G9WCV1_ALKCA</name>
<dbReference type="InterPro" id="IPR014762">
    <property type="entry name" value="DNA_mismatch_repair_CS"/>
</dbReference>
<keyword evidence="7" id="KW-0255">Endonuclease</keyword>
<keyword evidence="2 4" id="KW-0227">DNA damage</keyword>
<dbReference type="GO" id="GO:0032300">
    <property type="term" value="C:mismatch repair complex"/>
    <property type="evidence" value="ECO:0007669"/>
    <property type="project" value="InterPro"/>
</dbReference>
<dbReference type="GO" id="GO:0030983">
    <property type="term" value="F:mismatched DNA binding"/>
    <property type="evidence" value="ECO:0007669"/>
    <property type="project" value="InterPro"/>
</dbReference>
<dbReference type="InterPro" id="IPR036890">
    <property type="entry name" value="HATPase_C_sf"/>
</dbReference>
<dbReference type="InterPro" id="IPR042121">
    <property type="entry name" value="MutL_C_regsub"/>
</dbReference>
<dbReference type="InterPro" id="IPR013507">
    <property type="entry name" value="DNA_mismatch_S5_2-like"/>
</dbReference>
<dbReference type="InterPro" id="IPR042120">
    <property type="entry name" value="MutL_C_dimsub"/>
</dbReference>
<dbReference type="EMBL" id="CP058559">
    <property type="protein sequence ID" value="QNO16513.1"/>
    <property type="molecule type" value="Genomic_DNA"/>
</dbReference>
<keyword evidence="7" id="KW-0540">Nuclease</keyword>
<dbReference type="CDD" id="cd16926">
    <property type="entry name" value="HATPase_MutL-MLH-PMS-like"/>
    <property type="match status" value="1"/>
</dbReference>
<keyword evidence="7" id="KW-0378">Hydrolase</keyword>
<feature type="domain" description="MutL C-terminal dimerisation" evidence="5">
    <location>
        <begin position="448"/>
        <end position="589"/>
    </location>
</feature>
<dbReference type="SUPFAM" id="SSF55874">
    <property type="entry name" value="ATPase domain of HSP90 chaperone/DNA topoisomerase II/histidine kinase"/>
    <property type="match status" value="1"/>
</dbReference>
<dbReference type="Gene3D" id="3.30.1540.20">
    <property type="entry name" value="MutL, C-terminal domain, dimerisation subdomain"/>
    <property type="match status" value="1"/>
</dbReference>
<dbReference type="AlphaFoldDB" id="A0A7G9WCV1"/>
<evidence type="ECO:0000259" key="5">
    <source>
        <dbReference type="SMART" id="SM00853"/>
    </source>
</evidence>
<dbReference type="InterPro" id="IPR038973">
    <property type="entry name" value="MutL/Mlh/Pms-like"/>
</dbReference>
<proteinExistence type="inferred from homology"/>
<dbReference type="SUPFAM" id="SSF54211">
    <property type="entry name" value="Ribosomal protein S5 domain 2-like"/>
    <property type="match status" value="1"/>
</dbReference>
<dbReference type="InterPro" id="IPR014790">
    <property type="entry name" value="MutL_C"/>
</dbReference>
<dbReference type="Pfam" id="PF13589">
    <property type="entry name" value="HATPase_c_3"/>
    <property type="match status" value="1"/>
</dbReference>
<dbReference type="Gene3D" id="3.30.230.10">
    <property type="match status" value="1"/>
</dbReference>
<evidence type="ECO:0000256" key="3">
    <source>
        <dbReference type="ARBA" id="ARBA00023204"/>
    </source>
</evidence>
<comment type="function">
    <text evidence="4">This protein is involved in the repair of mismatches in DNA. It is required for dam-dependent methyl-directed DNA mismatch repair. May act as a 'molecular matchmaker', a protein that promotes the formation of a stable complex between two or more DNA-binding proteins in an ATP-dependent manner without itself being part of a final effector complex.</text>
</comment>
<sequence>MGRINILPPETANKIAAGEVVERPASIVKELIENSIDGNSTNIIVHVTDGGKEKIEIIDNGIGIEKEDIPLAFLRHATSKIKEDRDLENILSLGFRGEALPSIAAVAKVSVTTKAQGQNFGMKYVIEGGKQTHFDIAPSNQGTRIVIEDLFFNTPARKKFLKTTGTEVGYISDLVGRFILSYPDISFQLTHNNRILLKSPGDSNIKNCIAEVYGFEAAENCIEVNLTADEINVSGVVIKPILTKSSRNGQMFFINCRIVKSTMLSKAMETGYNTLLPIGRYPQGVLNITIAPSELDVNVHPSKQEIKFKAEKQVFSAVKNAVDNALKGISLVSEFKHSNVSKSLGLTNTPGVEKAPSVTNPFKGYKNETYNNEPYNNTKNSSEIGLKTLEILSDLGEKAYEEQPKIFKGIEQVPVPVDQGNHSSTEQQTFDLPEDEQYLHPFFLTLKVLGQYTDTYIVCVDKEQVYFIDQHAAQEKIFFERAFNQLSENPVIQQIIPTTLELSPGYKDKVLENLQLVTKLGFDIEPLDGNTVMVRGLPFFINKTVNIQVLFDSIEELMFDDQLSSIKKYKEAIIALISCKGSIKANHKLSHQEMEQLIKDLGKISNPYSCPHGRPTLISLDKYSIEKLFKRVN</sequence>
<comment type="similarity">
    <text evidence="1 4">Belongs to the DNA mismatch repair MutL/HexB family.</text>
</comment>
<keyword evidence="8" id="KW-1185">Reference proteome</keyword>
<reference evidence="7 8" key="1">
    <citation type="submission" date="2020-07" db="EMBL/GenBank/DDBJ databases">
        <title>Alkalicella. sp. LB2 genome.</title>
        <authorList>
            <person name="Postec A."/>
            <person name="Quemeneur M."/>
        </authorList>
    </citation>
    <scope>NUCLEOTIDE SEQUENCE [LARGE SCALE GENOMIC DNA]</scope>
    <source>
        <strain evidence="7 8">LB2</strain>
    </source>
</reference>
<evidence type="ECO:0000256" key="4">
    <source>
        <dbReference type="HAMAP-Rule" id="MF_00149"/>
    </source>
</evidence>
<dbReference type="GO" id="GO:0016887">
    <property type="term" value="F:ATP hydrolysis activity"/>
    <property type="evidence" value="ECO:0007669"/>
    <property type="project" value="InterPro"/>
</dbReference>
<keyword evidence="3 4" id="KW-0234">DNA repair</keyword>
<dbReference type="FunFam" id="3.30.565.10:FF:000003">
    <property type="entry name" value="DNA mismatch repair endonuclease MutL"/>
    <property type="match status" value="1"/>
</dbReference>
<dbReference type="InterPro" id="IPR020568">
    <property type="entry name" value="Ribosomal_Su5_D2-typ_SF"/>
</dbReference>
<dbReference type="Pfam" id="PF08676">
    <property type="entry name" value="MutL_C"/>
    <property type="match status" value="1"/>
</dbReference>
<dbReference type="SMART" id="SM01340">
    <property type="entry name" value="DNA_mis_repair"/>
    <property type="match status" value="1"/>
</dbReference>
<dbReference type="InterPro" id="IPR020667">
    <property type="entry name" value="DNA_mismatch_repair_MutL"/>
</dbReference>
<dbReference type="SMART" id="SM00853">
    <property type="entry name" value="MutL_C"/>
    <property type="match status" value="1"/>
</dbReference>
<dbReference type="Gene3D" id="3.30.1370.100">
    <property type="entry name" value="MutL, C-terminal domain, regulatory subdomain"/>
    <property type="match status" value="1"/>
</dbReference>
<evidence type="ECO:0000256" key="1">
    <source>
        <dbReference type="ARBA" id="ARBA00006082"/>
    </source>
</evidence>
<dbReference type="CDD" id="cd00782">
    <property type="entry name" value="MutL_Trans"/>
    <property type="match status" value="1"/>
</dbReference>
<feature type="domain" description="DNA mismatch repair protein S5" evidence="6">
    <location>
        <begin position="209"/>
        <end position="327"/>
    </location>
</feature>
<dbReference type="HAMAP" id="MF_00149">
    <property type="entry name" value="DNA_mis_repair"/>
    <property type="match status" value="1"/>
</dbReference>
<dbReference type="GO" id="GO:0005524">
    <property type="term" value="F:ATP binding"/>
    <property type="evidence" value="ECO:0007669"/>
    <property type="project" value="InterPro"/>
</dbReference>
<evidence type="ECO:0000313" key="8">
    <source>
        <dbReference type="Proteomes" id="UP000516160"/>
    </source>
</evidence>
<dbReference type="Gene3D" id="3.30.565.10">
    <property type="entry name" value="Histidine kinase-like ATPase, C-terminal domain"/>
    <property type="match status" value="1"/>
</dbReference>
<evidence type="ECO:0000256" key="2">
    <source>
        <dbReference type="ARBA" id="ARBA00022763"/>
    </source>
</evidence>
<dbReference type="Proteomes" id="UP000516160">
    <property type="component" value="Chromosome"/>
</dbReference>